<organism evidence="1 2">
    <name type="scientific">Gluconacetobacter entanii</name>
    <dbReference type="NCBI Taxonomy" id="108528"/>
    <lineage>
        <taxon>Bacteria</taxon>
        <taxon>Pseudomonadati</taxon>
        <taxon>Pseudomonadota</taxon>
        <taxon>Alphaproteobacteria</taxon>
        <taxon>Acetobacterales</taxon>
        <taxon>Acetobacteraceae</taxon>
        <taxon>Gluconacetobacter</taxon>
    </lineage>
</organism>
<comment type="caution">
    <text evidence="1">The sequence shown here is derived from an EMBL/GenBank/DDBJ whole genome shotgun (WGS) entry which is preliminary data.</text>
</comment>
<evidence type="ECO:0000313" key="2">
    <source>
        <dbReference type="Proteomes" id="UP000248301"/>
    </source>
</evidence>
<evidence type="ECO:0008006" key="3">
    <source>
        <dbReference type="Google" id="ProtNLM"/>
    </source>
</evidence>
<proteinExistence type="predicted"/>
<evidence type="ECO:0000313" key="1">
    <source>
        <dbReference type="EMBL" id="PYD62277.1"/>
    </source>
</evidence>
<dbReference type="AlphaFoldDB" id="A0A318Q8U6"/>
<dbReference type="Proteomes" id="UP000248301">
    <property type="component" value="Unassembled WGS sequence"/>
</dbReference>
<dbReference type="OrthoDB" id="5464833at2"/>
<dbReference type="EMBL" id="NKUF01000041">
    <property type="protein sequence ID" value="PYD62277.1"/>
    <property type="molecule type" value="Genomic_DNA"/>
</dbReference>
<gene>
    <name evidence="1" type="ORF">CFR72_13290</name>
</gene>
<dbReference type="RefSeq" id="WP_110914403.1">
    <property type="nucleotide sequence ID" value="NZ_NKUF01000041.1"/>
</dbReference>
<protein>
    <recommendedName>
        <fullName evidence="3">DUF2867 domain-containing protein</fullName>
    </recommendedName>
</protein>
<name>A0A318Q8U6_9PROT</name>
<accession>A0A318Q8U6</accession>
<sequence length="183" mass="20564">MITSHTGLLDTVLPRYQFVETHRLPMRASPARIMAGIRAYRAGHDPLVRMAIAMRELPARLLGHRAGRMLDLDDFSVVGQEGTTEIVFGLMGAFWKPDYGLVPIASPQAFLSGKRTDLCRLAMGFRILTDASGSHAMVVTQTRVDCPTAALRRRFDPYWYAIRPVSGLIRQRMLGRIRNMAEH</sequence>
<reference evidence="1 2" key="1">
    <citation type="submission" date="2017-07" db="EMBL/GenBank/DDBJ databases">
        <title>A draft genome sequence of Gluconacetobacter entanii LTH 4560.</title>
        <authorList>
            <person name="Skraban J."/>
            <person name="Cleenwerck I."/>
            <person name="Vandamme P."/>
            <person name="Trcek J."/>
        </authorList>
    </citation>
    <scope>NUCLEOTIDE SEQUENCE [LARGE SCALE GENOMIC DNA]</scope>
    <source>
        <strain evidence="1 2">LTH 4560</strain>
    </source>
</reference>